<dbReference type="Proteomes" id="UP000680206">
    <property type="component" value="Unassembled WGS sequence"/>
</dbReference>
<gene>
    <name evidence="1" type="ORF">J4709_28800</name>
</gene>
<proteinExistence type="predicted"/>
<keyword evidence="2" id="KW-1185">Reference proteome</keyword>
<reference evidence="1 2" key="1">
    <citation type="submission" date="2021-03" db="EMBL/GenBank/DDBJ databases">
        <title>Actinomadura violae sp. nov., isolated from lichen in Thailand.</title>
        <authorList>
            <person name="Kanchanasin P."/>
            <person name="Saeng-In P."/>
            <person name="Phongsopitanun W."/>
            <person name="Yuki M."/>
            <person name="Kudo T."/>
            <person name="Ohkuma M."/>
            <person name="Tanasupawat S."/>
        </authorList>
    </citation>
    <scope>NUCLEOTIDE SEQUENCE [LARGE SCALE GENOMIC DNA]</scope>
    <source>
        <strain evidence="1 2">LCR2-06</strain>
    </source>
</reference>
<organism evidence="1 2">
    <name type="scientific">Actinomadura violacea</name>
    <dbReference type="NCBI Taxonomy" id="2819934"/>
    <lineage>
        <taxon>Bacteria</taxon>
        <taxon>Bacillati</taxon>
        <taxon>Actinomycetota</taxon>
        <taxon>Actinomycetes</taxon>
        <taxon>Streptosporangiales</taxon>
        <taxon>Thermomonosporaceae</taxon>
        <taxon>Actinomadura</taxon>
    </lineage>
</organism>
<dbReference type="EMBL" id="JAGEPF010000018">
    <property type="protein sequence ID" value="MBO2461573.1"/>
    <property type="molecule type" value="Genomic_DNA"/>
</dbReference>
<comment type="caution">
    <text evidence="1">The sequence shown here is derived from an EMBL/GenBank/DDBJ whole genome shotgun (WGS) entry which is preliminary data.</text>
</comment>
<evidence type="ECO:0000313" key="2">
    <source>
        <dbReference type="Proteomes" id="UP000680206"/>
    </source>
</evidence>
<accession>A0ABS3RZ51</accession>
<evidence type="ECO:0000313" key="1">
    <source>
        <dbReference type="EMBL" id="MBO2461573.1"/>
    </source>
</evidence>
<name>A0ABS3RZ51_9ACTN</name>
<dbReference type="RefSeq" id="WP_208244929.1">
    <property type="nucleotide sequence ID" value="NZ_JAGEPF010000018.1"/>
</dbReference>
<sequence length="133" mass="14982">MATEMIDKKPTTLYREGNRSAPVIRGKSESLRAYRRQIADAEFGPDARAHVLQQVSSGVPLAEAAAQVNVSIVRVYGRALWDEEFRVQLDDALDAYSAPFMSDKCGTPAGYRRRKCRCRNCRAAHSEETARYR</sequence>
<protein>
    <submittedName>
        <fullName evidence="1">Uncharacterized protein</fullName>
    </submittedName>
</protein>